<evidence type="ECO:0000313" key="3">
    <source>
        <dbReference type="Proteomes" id="UP000321389"/>
    </source>
</evidence>
<dbReference type="KEGG" id="niy:FQ775_20075"/>
<dbReference type="Pfam" id="PF05437">
    <property type="entry name" value="AzlD"/>
    <property type="match status" value="1"/>
</dbReference>
<dbReference type="EMBL" id="CP042301">
    <property type="protein sequence ID" value="QDZ02483.1"/>
    <property type="molecule type" value="Genomic_DNA"/>
</dbReference>
<reference evidence="2" key="1">
    <citation type="submission" date="2020-04" db="EMBL/GenBank/DDBJ databases">
        <title>Nitratireductor sp. nov. isolated from mangrove soil.</title>
        <authorList>
            <person name="Ye Y."/>
        </authorList>
    </citation>
    <scope>NUCLEOTIDE SEQUENCE</scope>
    <source>
        <strain evidence="2">SY7</strain>
    </source>
</reference>
<organism evidence="2 3">
    <name type="scientific">Nitratireductor mangrovi</name>
    <dbReference type="NCBI Taxonomy" id="2599600"/>
    <lineage>
        <taxon>Bacteria</taxon>
        <taxon>Pseudomonadati</taxon>
        <taxon>Pseudomonadota</taxon>
        <taxon>Alphaproteobacteria</taxon>
        <taxon>Hyphomicrobiales</taxon>
        <taxon>Phyllobacteriaceae</taxon>
        <taxon>Nitratireductor</taxon>
    </lineage>
</organism>
<keyword evidence="3" id="KW-1185">Reference proteome</keyword>
<evidence type="ECO:0000313" key="2">
    <source>
        <dbReference type="EMBL" id="QDZ02483.1"/>
    </source>
</evidence>
<feature type="transmembrane region" description="Helical" evidence="1">
    <location>
        <begin position="12"/>
        <end position="34"/>
    </location>
</feature>
<keyword evidence="1" id="KW-1133">Transmembrane helix</keyword>
<name>A0A5B8L3Q4_9HYPH</name>
<dbReference type="OrthoDB" id="7855510at2"/>
<accession>A0A5B8L3Q4</accession>
<feature type="transmembrane region" description="Helical" evidence="1">
    <location>
        <begin position="76"/>
        <end position="92"/>
    </location>
</feature>
<protein>
    <submittedName>
        <fullName evidence="2">AzlD domain-containing protein</fullName>
    </submittedName>
</protein>
<keyword evidence="1" id="KW-0472">Membrane</keyword>
<evidence type="ECO:0000256" key="1">
    <source>
        <dbReference type="SAM" id="Phobius"/>
    </source>
</evidence>
<dbReference type="RefSeq" id="WP_146301120.1">
    <property type="nucleotide sequence ID" value="NZ_CP042301.2"/>
</dbReference>
<sequence>MTFDAIDAWWWPYLFILVAGWLATDVWRFLGVFLGGRISEDADILVLVRAVATALVAAVIANLVVFPNGALAETPLWLRVGAAAIGFAAYLAGGKRVIVGILAGEAVLLAGMLAG</sequence>
<gene>
    <name evidence="2" type="ORF">FQ775_20075</name>
</gene>
<feature type="transmembrane region" description="Helical" evidence="1">
    <location>
        <begin position="46"/>
        <end position="64"/>
    </location>
</feature>
<dbReference type="AlphaFoldDB" id="A0A5B8L3Q4"/>
<keyword evidence="1" id="KW-0812">Transmembrane</keyword>
<dbReference type="Proteomes" id="UP000321389">
    <property type="component" value="Chromosome"/>
</dbReference>
<dbReference type="InterPro" id="IPR008407">
    <property type="entry name" value="Brnchd-chn_aa_trnsp_AzlD"/>
</dbReference>
<proteinExistence type="predicted"/>